<dbReference type="AlphaFoldDB" id="A0A9Q2ZP09"/>
<dbReference type="RefSeq" id="WP_139179885.1">
    <property type="nucleotide sequence ID" value="NZ_JAHEWX010000007.1"/>
</dbReference>
<dbReference type="EMBL" id="JAHEWX010000007">
    <property type="protein sequence ID" value="MBT1541583.1"/>
    <property type="molecule type" value="Genomic_DNA"/>
</dbReference>
<evidence type="ECO:0000256" key="1">
    <source>
        <dbReference type="SAM" id="SignalP"/>
    </source>
</evidence>
<name>A0A9Q2ZP09_9MICO</name>
<feature type="chain" id="PRO_5040122591" description="Lactococcin 972 family bacteriocin" evidence="1">
    <location>
        <begin position="34"/>
        <end position="147"/>
    </location>
</feature>
<proteinExistence type="predicted"/>
<comment type="caution">
    <text evidence="2">The sequence shown here is derived from an EMBL/GenBank/DDBJ whole genome shotgun (WGS) entry which is preliminary data.</text>
</comment>
<accession>A0A9Q2ZP09</accession>
<dbReference type="Proteomes" id="UP000709437">
    <property type="component" value="Unassembled WGS sequence"/>
</dbReference>
<feature type="signal peptide" evidence="1">
    <location>
        <begin position="1"/>
        <end position="33"/>
    </location>
</feature>
<evidence type="ECO:0000313" key="2">
    <source>
        <dbReference type="EMBL" id="MBT1541583.1"/>
    </source>
</evidence>
<sequence length="147" mass="15319">MSKNDHRSRRVAAGFAAVAVGGAVFLGAIPAQAQDGVGSEGVIGGWSESTGTVDGAGTGMSVLAVNHRGAAEKKTISGTTHKRSHGWTTWAGVQHYTRARLEHGSSIIADSGRKWGKSGTEAVTVWKPYRPNRPGNGVGTAKTYYGR</sequence>
<evidence type="ECO:0000313" key="3">
    <source>
        <dbReference type="Proteomes" id="UP000709437"/>
    </source>
</evidence>
<gene>
    <name evidence="2" type="ORF">KK103_07425</name>
</gene>
<dbReference type="InterPro" id="IPR006311">
    <property type="entry name" value="TAT_signal"/>
</dbReference>
<reference evidence="2" key="1">
    <citation type="submission" date="2021-05" db="EMBL/GenBank/DDBJ databases">
        <title>Whole genome sequence of Curtobacterium flaccumfaciens pv. flaccumfaciens strain CFBP 3417.</title>
        <authorList>
            <person name="Osdaghi E."/>
            <person name="Taghouti G."/>
            <person name="Portier P."/>
            <person name="Fazliarab A."/>
            <person name="Taghavi S.M."/>
            <person name="Briand M."/>
            <person name="Le-Saux M."/>
            <person name="Jacques M.-A."/>
        </authorList>
    </citation>
    <scope>NUCLEOTIDE SEQUENCE</scope>
    <source>
        <strain evidence="2">CFBP 3417</strain>
    </source>
</reference>
<evidence type="ECO:0008006" key="4">
    <source>
        <dbReference type="Google" id="ProtNLM"/>
    </source>
</evidence>
<dbReference type="PROSITE" id="PS51318">
    <property type="entry name" value="TAT"/>
    <property type="match status" value="1"/>
</dbReference>
<dbReference type="GeneID" id="99622958"/>
<keyword evidence="1" id="KW-0732">Signal</keyword>
<protein>
    <recommendedName>
        <fullName evidence="4">Lactococcin 972 family bacteriocin</fullName>
    </recommendedName>
</protein>
<organism evidence="2 3">
    <name type="scientific">Curtobacterium flaccumfaciens pv. flaccumfaciens</name>
    <dbReference type="NCBI Taxonomy" id="138532"/>
    <lineage>
        <taxon>Bacteria</taxon>
        <taxon>Bacillati</taxon>
        <taxon>Actinomycetota</taxon>
        <taxon>Actinomycetes</taxon>
        <taxon>Micrococcales</taxon>
        <taxon>Microbacteriaceae</taxon>
        <taxon>Curtobacterium</taxon>
    </lineage>
</organism>